<dbReference type="EC" id="1.-.-.-" evidence="2"/>
<reference evidence="3" key="1">
    <citation type="submission" date="2023-07" db="EMBL/GenBank/DDBJ databases">
        <title>30 novel species of actinomycetes from the DSMZ collection.</title>
        <authorList>
            <person name="Nouioui I."/>
        </authorList>
    </citation>
    <scope>NUCLEOTIDE SEQUENCE [LARGE SCALE GENOMIC DNA]</scope>
    <source>
        <strain evidence="3">DSM 41982</strain>
    </source>
</reference>
<dbReference type="InterPro" id="IPR013154">
    <property type="entry name" value="ADH-like_N"/>
</dbReference>
<protein>
    <submittedName>
        <fullName evidence="2">NADP-dependent oxidoreductase</fullName>
        <ecNumber evidence="2">1.-.-.-</ecNumber>
    </submittedName>
</protein>
<dbReference type="Gene3D" id="3.40.50.720">
    <property type="entry name" value="NAD(P)-binding Rossmann-like Domain"/>
    <property type="match status" value="1"/>
</dbReference>
<dbReference type="EMBL" id="JAVRER010000020">
    <property type="protein sequence ID" value="MDT0416784.1"/>
    <property type="molecule type" value="Genomic_DNA"/>
</dbReference>
<evidence type="ECO:0000259" key="1">
    <source>
        <dbReference type="SMART" id="SM00829"/>
    </source>
</evidence>
<dbReference type="SUPFAM" id="SSF51735">
    <property type="entry name" value="NAD(P)-binding Rossmann-fold domains"/>
    <property type="match status" value="1"/>
</dbReference>
<dbReference type="PANTHER" id="PTHR11695">
    <property type="entry name" value="ALCOHOL DEHYDROGENASE RELATED"/>
    <property type="match status" value="1"/>
</dbReference>
<dbReference type="PANTHER" id="PTHR11695:SF294">
    <property type="entry name" value="RETICULON-4-INTERACTING PROTEIN 1, MITOCHONDRIAL"/>
    <property type="match status" value="1"/>
</dbReference>
<comment type="caution">
    <text evidence="2">The sequence shown here is derived from an EMBL/GenBank/DDBJ whole genome shotgun (WGS) entry which is preliminary data.</text>
</comment>
<dbReference type="AlphaFoldDB" id="A0ABD5E631"/>
<dbReference type="Pfam" id="PF13602">
    <property type="entry name" value="ADH_zinc_N_2"/>
    <property type="match status" value="1"/>
</dbReference>
<dbReference type="CDD" id="cd05289">
    <property type="entry name" value="MDR_like_2"/>
    <property type="match status" value="1"/>
</dbReference>
<dbReference type="SMART" id="SM00829">
    <property type="entry name" value="PKS_ER"/>
    <property type="match status" value="1"/>
</dbReference>
<dbReference type="SUPFAM" id="SSF50129">
    <property type="entry name" value="GroES-like"/>
    <property type="match status" value="1"/>
</dbReference>
<evidence type="ECO:0000313" key="2">
    <source>
        <dbReference type="EMBL" id="MDT0416784.1"/>
    </source>
</evidence>
<gene>
    <name evidence="2" type="ORF">RM574_14935</name>
</gene>
<dbReference type="GO" id="GO:0016491">
    <property type="term" value="F:oxidoreductase activity"/>
    <property type="evidence" value="ECO:0007669"/>
    <property type="project" value="UniProtKB-KW"/>
</dbReference>
<sequence length="330" mass="34802">MTDSTPKDRPDRTMRALVQTGFGGPEVLRLDRVPRPSPVPTEILVRVRAAGVNPVDWKTREGLGAAASLASPPLVPGWDIAGTVEEVGTGVTLYKPGDAVLGMPWFPRTAGACAEYVTAPARQFAPIPKGLDFDEAAALPLASLTAWQALVDTARLRRGERVLVHAASGGVGHLAVQLAHHIGAHVIATASASRHAWLRTLGADEVVDYRNERFEEHVSGVDTVLDLVGAKDDTSARSLAVLRPGGLLITVPSSGAGDIEERATAAGVRFTGILVEPDGAALRRITALVEEGALRPHVDAVHPLEKAAEAYARGEKGGVRGKQVLRISEN</sequence>
<dbReference type="RefSeq" id="WP_311677124.1">
    <property type="nucleotide sequence ID" value="NZ_JAVRER010000020.1"/>
</dbReference>
<dbReference type="InterPro" id="IPR050700">
    <property type="entry name" value="YIM1/Zinc_Alcohol_DH_Fams"/>
</dbReference>
<dbReference type="Proteomes" id="UP001183607">
    <property type="component" value="Unassembled WGS sequence"/>
</dbReference>
<feature type="domain" description="Enoyl reductase (ER)" evidence="1">
    <location>
        <begin position="23"/>
        <end position="325"/>
    </location>
</feature>
<dbReference type="Pfam" id="PF08240">
    <property type="entry name" value="ADH_N"/>
    <property type="match status" value="1"/>
</dbReference>
<dbReference type="InterPro" id="IPR020843">
    <property type="entry name" value="ER"/>
</dbReference>
<proteinExistence type="predicted"/>
<dbReference type="InterPro" id="IPR036291">
    <property type="entry name" value="NAD(P)-bd_dom_sf"/>
</dbReference>
<accession>A0ABD5E631</accession>
<name>A0ABD5E631_9ACTN</name>
<dbReference type="Gene3D" id="3.90.180.10">
    <property type="entry name" value="Medium-chain alcohol dehydrogenases, catalytic domain"/>
    <property type="match status" value="1"/>
</dbReference>
<evidence type="ECO:0000313" key="3">
    <source>
        <dbReference type="Proteomes" id="UP001183607"/>
    </source>
</evidence>
<dbReference type="InterPro" id="IPR011032">
    <property type="entry name" value="GroES-like_sf"/>
</dbReference>
<keyword evidence="2" id="KW-0560">Oxidoreductase</keyword>
<organism evidence="2 3">
    <name type="scientific">Streptomyces evansiae</name>
    <dbReference type="NCBI Taxonomy" id="3075535"/>
    <lineage>
        <taxon>Bacteria</taxon>
        <taxon>Bacillati</taxon>
        <taxon>Actinomycetota</taxon>
        <taxon>Actinomycetes</taxon>
        <taxon>Kitasatosporales</taxon>
        <taxon>Streptomycetaceae</taxon>
        <taxon>Streptomyces</taxon>
    </lineage>
</organism>